<sequence length="335" mass="35659">MADDWNPDTGGRSLAEILREAGIERANRANRRRSWDDPDETAIRQRRAEAAADRSNTGGFGRRKSDFADRVEQQAAAESGGRKSSGREPMAREPMAREPMAREAMARDAMAREAKARESMAREAVGDRRQSRRAAPEPSTAAIPGLRPDRKPGVPHPSGPIPSGPIPSGPLLSGSLSDAPLRERRSTGRVSSGRDRLAPRASMPGSSAPPRAPEADSHPSTGPIPVVRPEDFDDADLEATPRESAMAWLRFAGELLIALAAGVGVYFAATLLWEQVPHLAVFLAPLSVAGLVAGVSMWRQRQGRDAMGPRLLALLVFAGTLLTIAPAAGLLAAGS</sequence>
<evidence type="ECO:0000256" key="2">
    <source>
        <dbReference type="SAM" id="Phobius"/>
    </source>
</evidence>
<feature type="compositionally biased region" description="Pro residues" evidence="1">
    <location>
        <begin position="154"/>
        <end position="168"/>
    </location>
</feature>
<feature type="transmembrane region" description="Helical" evidence="2">
    <location>
        <begin position="279"/>
        <end position="299"/>
    </location>
</feature>
<feature type="transmembrane region" description="Helical" evidence="2">
    <location>
        <begin position="251"/>
        <end position="273"/>
    </location>
</feature>
<keyword evidence="2" id="KW-0472">Membrane</keyword>
<feature type="region of interest" description="Disordered" evidence="1">
    <location>
        <begin position="23"/>
        <end position="230"/>
    </location>
</feature>
<keyword evidence="2" id="KW-0812">Transmembrane</keyword>
<evidence type="ECO:0000256" key="1">
    <source>
        <dbReference type="SAM" id="MobiDB-lite"/>
    </source>
</evidence>
<gene>
    <name evidence="3" type="ORF">GCM10010531_04120</name>
</gene>
<organism evidence="3 4">
    <name type="scientific">Blastococcus jejuensis</name>
    <dbReference type="NCBI Taxonomy" id="351224"/>
    <lineage>
        <taxon>Bacteria</taxon>
        <taxon>Bacillati</taxon>
        <taxon>Actinomycetota</taxon>
        <taxon>Actinomycetes</taxon>
        <taxon>Geodermatophilales</taxon>
        <taxon>Geodermatophilaceae</taxon>
        <taxon>Blastococcus</taxon>
    </lineage>
</organism>
<feature type="transmembrane region" description="Helical" evidence="2">
    <location>
        <begin position="311"/>
        <end position="333"/>
    </location>
</feature>
<evidence type="ECO:0008006" key="5">
    <source>
        <dbReference type="Google" id="ProtNLM"/>
    </source>
</evidence>
<keyword evidence="2" id="KW-1133">Transmembrane helix</keyword>
<feature type="compositionally biased region" description="Basic and acidic residues" evidence="1">
    <location>
        <begin position="85"/>
        <end position="129"/>
    </location>
</feature>
<evidence type="ECO:0000313" key="4">
    <source>
        <dbReference type="Proteomes" id="UP001499924"/>
    </source>
</evidence>
<keyword evidence="4" id="KW-1185">Reference proteome</keyword>
<dbReference type="RefSeq" id="WP_344686834.1">
    <property type="nucleotide sequence ID" value="NZ_BAAAVV010000001.1"/>
</dbReference>
<protein>
    <recommendedName>
        <fullName evidence="5">DUF2157 domain-containing protein</fullName>
    </recommendedName>
</protein>
<feature type="compositionally biased region" description="Basic and acidic residues" evidence="1">
    <location>
        <begin position="63"/>
        <end position="72"/>
    </location>
</feature>
<proteinExistence type="predicted"/>
<accession>A0ABP6NR37</accession>
<feature type="compositionally biased region" description="Basic and acidic residues" evidence="1">
    <location>
        <begin position="180"/>
        <end position="198"/>
    </location>
</feature>
<dbReference type="Proteomes" id="UP001499924">
    <property type="component" value="Unassembled WGS sequence"/>
</dbReference>
<comment type="caution">
    <text evidence="3">The sequence shown here is derived from an EMBL/GenBank/DDBJ whole genome shotgun (WGS) entry which is preliminary data.</text>
</comment>
<name>A0ABP6NR37_9ACTN</name>
<evidence type="ECO:0000313" key="3">
    <source>
        <dbReference type="EMBL" id="GAA3156000.1"/>
    </source>
</evidence>
<feature type="compositionally biased region" description="Basic and acidic residues" evidence="1">
    <location>
        <begin position="23"/>
        <end position="52"/>
    </location>
</feature>
<reference evidence="4" key="1">
    <citation type="journal article" date="2019" name="Int. J. Syst. Evol. Microbiol.">
        <title>The Global Catalogue of Microorganisms (GCM) 10K type strain sequencing project: providing services to taxonomists for standard genome sequencing and annotation.</title>
        <authorList>
            <consortium name="The Broad Institute Genomics Platform"/>
            <consortium name="The Broad Institute Genome Sequencing Center for Infectious Disease"/>
            <person name="Wu L."/>
            <person name="Ma J."/>
        </authorList>
    </citation>
    <scope>NUCLEOTIDE SEQUENCE [LARGE SCALE GENOMIC DNA]</scope>
    <source>
        <strain evidence="4">JCM 15614</strain>
    </source>
</reference>
<dbReference type="EMBL" id="BAAAVV010000001">
    <property type="protein sequence ID" value="GAA3156000.1"/>
    <property type="molecule type" value="Genomic_DNA"/>
</dbReference>